<dbReference type="GO" id="GO:0008194">
    <property type="term" value="F:UDP-glycosyltransferase activity"/>
    <property type="evidence" value="ECO:0007669"/>
    <property type="project" value="InterPro"/>
</dbReference>
<dbReference type="InterPro" id="IPR050426">
    <property type="entry name" value="Glycosyltransferase_28"/>
</dbReference>
<dbReference type="InterPro" id="IPR002213">
    <property type="entry name" value="UDP_glucos_trans"/>
</dbReference>
<dbReference type="GO" id="GO:0009247">
    <property type="term" value="P:glycolipid biosynthetic process"/>
    <property type="evidence" value="ECO:0007669"/>
    <property type="project" value="UniProtKB-ARBA"/>
</dbReference>
<proteinExistence type="predicted"/>
<accession>A0A846Y3J4</accession>
<evidence type="ECO:0000259" key="2">
    <source>
        <dbReference type="Pfam" id="PF06722"/>
    </source>
</evidence>
<dbReference type="Pfam" id="PF06722">
    <property type="entry name" value="EryCIII-like_C"/>
    <property type="match status" value="1"/>
</dbReference>
<keyword evidence="3" id="KW-0808">Transferase</keyword>
<dbReference type="GO" id="GO:0016758">
    <property type="term" value="F:hexosyltransferase activity"/>
    <property type="evidence" value="ECO:0007669"/>
    <property type="project" value="UniProtKB-ARBA"/>
</dbReference>
<evidence type="ECO:0000313" key="3">
    <source>
        <dbReference type="EMBL" id="NKY52261.1"/>
    </source>
</evidence>
<dbReference type="EMBL" id="JAAXOP010000010">
    <property type="protein sequence ID" value="NKY52261.1"/>
    <property type="molecule type" value="Genomic_DNA"/>
</dbReference>
<dbReference type="Proteomes" id="UP000565711">
    <property type="component" value="Unassembled WGS sequence"/>
</dbReference>
<feature type="domain" description="Erythromycin biosynthesis protein CIII-like C-terminal" evidence="2">
    <location>
        <begin position="245"/>
        <end position="361"/>
    </location>
</feature>
<gene>
    <name evidence="3" type="ORF">HGA08_18780</name>
</gene>
<keyword evidence="4" id="KW-1185">Reference proteome</keyword>
<dbReference type="PANTHER" id="PTHR48050">
    <property type="entry name" value="STEROL 3-BETA-GLUCOSYLTRANSFERASE"/>
    <property type="match status" value="1"/>
</dbReference>
<evidence type="ECO:0000313" key="4">
    <source>
        <dbReference type="Proteomes" id="UP000565711"/>
    </source>
</evidence>
<sequence length="397" mass="42374">MAAEHGVDLSELPNDARLLPAAIGTGHGLVRRWRTGRTELRTLLLAPLAAHYAALSGELARHSYDAVLVDSMFTGAIPLLVSARPRLPVVVCGVGPLTVSSADCPPFGMGWQPRPGRDYTRMNRFVQQVLFRSAQTQLNGILGDLGVGPAPVFLLDWPLLADRMVQFSVPGFEYPRRDLAASVLFAGPVTASPPATSEVPHWLESARRSGRRIVHVTQGTWDNGNPDELLRPAVSALSGRSDVVVVVSTGGTEVSPRRLPEHIRVCDFVPYELLLPHTDLMITNGGYGGVQQALEHGVPVIVAGSTADKPEVAARVAYTGAGIDLGGISPRPSALSAAVDRIFGDVAFRAAAQRLGEEMAGYSPIDTMTAVLAEMTQQGSRVRNDESFATGRQGEQV</sequence>
<feature type="region of interest" description="Disordered" evidence="1">
    <location>
        <begin position="377"/>
        <end position="397"/>
    </location>
</feature>
<organism evidence="3 4">
    <name type="scientific">Nocardia vermiculata</name>
    <dbReference type="NCBI Taxonomy" id="257274"/>
    <lineage>
        <taxon>Bacteria</taxon>
        <taxon>Bacillati</taxon>
        <taxon>Actinomycetota</taxon>
        <taxon>Actinomycetes</taxon>
        <taxon>Mycobacteriales</taxon>
        <taxon>Nocardiaceae</taxon>
        <taxon>Nocardia</taxon>
    </lineage>
</organism>
<dbReference type="AlphaFoldDB" id="A0A846Y3J4"/>
<dbReference type="PANTHER" id="PTHR48050:SF13">
    <property type="entry name" value="STEROL 3-BETA-GLUCOSYLTRANSFERASE UGT80A2"/>
    <property type="match status" value="1"/>
</dbReference>
<dbReference type="CDD" id="cd03784">
    <property type="entry name" value="GT1_Gtf-like"/>
    <property type="match status" value="1"/>
</dbReference>
<evidence type="ECO:0000256" key="1">
    <source>
        <dbReference type="SAM" id="MobiDB-lite"/>
    </source>
</evidence>
<name>A0A846Y3J4_9NOCA</name>
<dbReference type="GO" id="GO:0017000">
    <property type="term" value="P:antibiotic biosynthetic process"/>
    <property type="evidence" value="ECO:0007669"/>
    <property type="project" value="UniProtKB-ARBA"/>
</dbReference>
<comment type="caution">
    <text evidence="3">The sequence shown here is derived from an EMBL/GenBank/DDBJ whole genome shotgun (WGS) entry which is preliminary data.</text>
</comment>
<dbReference type="Gene3D" id="3.40.50.2000">
    <property type="entry name" value="Glycogen Phosphorylase B"/>
    <property type="match status" value="2"/>
</dbReference>
<dbReference type="FunFam" id="3.40.50.2000:FF:000072">
    <property type="entry name" value="Glycosyl transferase"/>
    <property type="match status" value="1"/>
</dbReference>
<protein>
    <submittedName>
        <fullName evidence="3">Glycosyltransferase</fullName>
    </submittedName>
</protein>
<dbReference type="InterPro" id="IPR010610">
    <property type="entry name" value="EryCIII-like_C"/>
</dbReference>
<dbReference type="GO" id="GO:0016020">
    <property type="term" value="C:membrane"/>
    <property type="evidence" value="ECO:0007669"/>
    <property type="project" value="GOC"/>
</dbReference>
<reference evidence="3 4" key="1">
    <citation type="submission" date="2020-04" db="EMBL/GenBank/DDBJ databases">
        <title>MicrobeNet Type strains.</title>
        <authorList>
            <person name="Nicholson A.C."/>
        </authorList>
    </citation>
    <scope>NUCLEOTIDE SEQUENCE [LARGE SCALE GENOMIC DNA]</scope>
    <source>
        <strain evidence="3 4">JCM 12354</strain>
    </source>
</reference>
<dbReference type="SUPFAM" id="SSF53756">
    <property type="entry name" value="UDP-Glycosyltransferase/glycogen phosphorylase"/>
    <property type="match status" value="1"/>
</dbReference>